<gene>
    <name evidence="1" type="ORF">E2C01_040859</name>
</gene>
<evidence type="ECO:0000313" key="2">
    <source>
        <dbReference type="Proteomes" id="UP000324222"/>
    </source>
</evidence>
<protein>
    <submittedName>
        <fullName evidence="1">Uncharacterized protein</fullName>
    </submittedName>
</protein>
<dbReference type="Proteomes" id="UP000324222">
    <property type="component" value="Unassembled WGS sequence"/>
</dbReference>
<name>A0A5B7FRX7_PORTR</name>
<sequence length="53" mass="6224">MSVSDTEIILCLARWNCRVAGQNVPLINSPRKKWAHQLILYYHILPSWCLADW</sequence>
<organism evidence="1 2">
    <name type="scientific">Portunus trituberculatus</name>
    <name type="common">Swimming crab</name>
    <name type="synonym">Neptunus trituberculatus</name>
    <dbReference type="NCBI Taxonomy" id="210409"/>
    <lineage>
        <taxon>Eukaryota</taxon>
        <taxon>Metazoa</taxon>
        <taxon>Ecdysozoa</taxon>
        <taxon>Arthropoda</taxon>
        <taxon>Crustacea</taxon>
        <taxon>Multicrustacea</taxon>
        <taxon>Malacostraca</taxon>
        <taxon>Eumalacostraca</taxon>
        <taxon>Eucarida</taxon>
        <taxon>Decapoda</taxon>
        <taxon>Pleocyemata</taxon>
        <taxon>Brachyura</taxon>
        <taxon>Eubrachyura</taxon>
        <taxon>Portunoidea</taxon>
        <taxon>Portunidae</taxon>
        <taxon>Portuninae</taxon>
        <taxon>Portunus</taxon>
    </lineage>
</organism>
<reference evidence="1 2" key="1">
    <citation type="submission" date="2019-05" db="EMBL/GenBank/DDBJ databases">
        <title>Another draft genome of Portunus trituberculatus and its Hox gene families provides insights of decapod evolution.</title>
        <authorList>
            <person name="Jeong J.-H."/>
            <person name="Song I."/>
            <person name="Kim S."/>
            <person name="Choi T."/>
            <person name="Kim D."/>
            <person name="Ryu S."/>
            <person name="Kim W."/>
        </authorList>
    </citation>
    <scope>NUCLEOTIDE SEQUENCE [LARGE SCALE GENOMIC DNA]</scope>
    <source>
        <tissue evidence="1">Muscle</tissue>
    </source>
</reference>
<keyword evidence="2" id="KW-1185">Reference proteome</keyword>
<proteinExistence type="predicted"/>
<accession>A0A5B7FRX7</accession>
<comment type="caution">
    <text evidence="1">The sequence shown here is derived from an EMBL/GenBank/DDBJ whole genome shotgun (WGS) entry which is preliminary data.</text>
</comment>
<evidence type="ECO:0000313" key="1">
    <source>
        <dbReference type="EMBL" id="MPC47124.1"/>
    </source>
</evidence>
<dbReference type="AlphaFoldDB" id="A0A5B7FRX7"/>
<dbReference type="EMBL" id="VSRR010007564">
    <property type="protein sequence ID" value="MPC47124.1"/>
    <property type="molecule type" value="Genomic_DNA"/>
</dbReference>